<keyword evidence="4" id="KW-1185">Reference proteome</keyword>
<protein>
    <submittedName>
        <fullName evidence="3">Arylsulfatase</fullName>
    </submittedName>
</protein>
<dbReference type="InterPro" id="IPR052701">
    <property type="entry name" value="GAG_Ulvan_Degrading_Sulfatases"/>
</dbReference>
<keyword evidence="1" id="KW-0732">Signal</keyword>
<dbReference type="CDD" id="cd16142">
    <property type="entry name" value="ARS_like"/>
    <property type="match status" value="1"/>
</dbReference>
<dbReference type="InterPro" id="IPR000917">
    <property type="entry name" value="Sulfatase_N"/>
</dbReference>
<dbReference type="Gene3D" id="3.40.720.10">
    <property type="entry name" value="Alkaline Phosphatase, subunit A"/>
    <property type="match status" value="1"/>
</dbReference>
<feature type="domain" description="Sulfatase N-terminal" evidence="2">
    <location>
        <begin position="28"/>
        <end position="362"/>
    </location>
</feature>
<dbReference type="SUPFAM" id="SSF53649">
    <property type="entry name" value="Alkaline phosphatase-like"/>
    <property type="match status" value="1"/>
</dbReference>
<feature type="signal peptide" evidence="1">
    <location>
        <begin position="1"/>
        <end position="24"/>
    </location>
</feature>
<name>A0ABU3U5P8_9FLAO</name>
<evidence type="ECO:0000259" key="2">
    <source>
        <dbReference type="Pfam" id="PF00884"/>
    </source>
</evidence>
<evidence type="ECO:0000313" key="3">
    <source>
        <dbReference type="EMBL" id="MDU8885742.1"/>
    </source>
</evidence>
<dbReference type="PANTHER" id="PTHR43751">
    <property type="entry name" value="SULFATASE"/>
    <property type="match status" value="1"/>
</dbReference>
<sequence length="522" mass="59296">MKKNLAQLKHLFFLVCLIPFMASAQDKPNILVIWGDDIGTWNISHNNRGMMGYQTPNIDRIAKEGVGFTDYYAQQSCTAGRAAFISGSVPVRSGMTKVGMPGAKEGWQKTDVTMATVMKSQGYATGQFGKNHQGDLDEHLPTMHGFDEFFGNLYHLNAEEEPENFDYPGDMVLKDGTTFKDKFGPRGVIHSWADGKGGQRIEDTGPLTKKRMESIDDESIAATKEFIKKQVDAGKPFFTWWNGTRMHFRTHVKEDRRHPGNDEYTDGMIEHDMHVGQLLDYLEELGIADNTVVMYSTDNGPHYNTWPDAGTTPFHGEKNSNWEGAYRVPAFIKWPGHFPENVTLNGIVSHEDWLPTFAAIAGDTTVKERLRKGTTLNGRTYKNHIDGYNQLDYLTGKVKESPREGFIYVNDAGSIAALRYGDWKATFLENRARQLQIWLEPFVELRAPLLTNLRRDPFEKAYEGSNTYYDWYIDRAYILIAIQGYAFNFLSTFKDYPPSQTAGDWSLSKVEKQIEEMVSKSN</sequence>
<dbReference type="EMBL" id="JAWHTF010000002">
    <property type="protein sequence ID" value="MDU8885742.1"/>
    <property type="molecule type" value="Genomic_DNA"/>
</dbReference>
<dbReference type="PANTHER" id="PTHR43751:SF2">
    <property type="entry name" value="SULFATASE N-TERMINAL DOMAIN-CONTAINING PROTEIN"/>
    <property type="match status" value="1"/>
</dbReference>
<dbReference type="InterPro" id="IPR017850">
    <property type="entry name" value="Alkaline_phosphatase_core_sf"/>
</dbReference>
<reference evidence="3 4" key="1">
    <citation type="submission" date="2023-10" db="EMBL/GenBank/DDBJ databases">
        <title>Marimonas sp. nov. isolated from tidal mud flat.</title>
        <authorList>
            <person name="Jaincy N.J."/>
            <person name="Srinivasan S."/>
            <person name="Lee S.-S."/>
        </authorList>
    </citation>
    <scope>NUCLEOTIDE SEQUENCE [LARGE SCALE GENOMIC DNA]</scope>
    <source>
        <strain evidence="3 4">MJ-SS3</strain>
    </source>
</reference>
<evidence type="ECO:0000256" key="1">
    <source>
        <dbReference type="SAM" id="SignalP"/>
    </source>
</evidence>
<proteinExistence type="predicted"/>
<dbReference type="Proteomes" id="UP001268651">
    <property type="component" value="Unassembled WGS sequence"/>
</dbReference>
<dbReference type="RefSeq" id="WP_316661663.1">
    <property type="nucleotide sequence ID" value="NZ_JAWHTF010000002.1"/>
</dbReference>
<evidence type="ECO:0000313" key="4">
    <source>
        <dbReference type="Proteomes" id="UP001268651"/>
    </source>
</evidence>
<accession>A0ABU3U5P8</accession>
<feature type="chain" id="PRO_5045371882" evidence="1">
    <location>
        <begin position="25"/>
        <end position="522"/>
    </location>
</feature>
<organism evidence="3 4">
    <name type="scientific">Gilvirhabdus luticola</name>
    <dbReference type="NCBI Taxonomy" id="3079858"/>
    <lineage>
        <taxon>Bacteria</taxon>
        <taxon>Pseudomonadati</taxon>
        <taxon>Bacteroidota</taxon>
        <taxon>Flavobacteriia</taxon>
        <taxon>Flavobacteriales</taxon>
        <taxon>Flavobacteriaceae</taxon>
        <taxon>Gilvirhabdus</taxon>
    </lineage>
</organism>
<dbReference type="Gene3D" id="3.30.1120.10">
    <property type="match status" value="1"/>
</dbReference>
<dbReference type="Pfam" id="PF00884">
    <property type="entry name" value="Sulfatase"/>
    <property type="match status" value="1"/>
</dbReference>
<gene>
    <name evidence="3" type="ORF">RXV94_06190</name>
</gene>
<comment type="caution">
    <text evidence="3">The sequence shown here is derived from an EMBL/GenBank/DDBJ whole genome shotgun (WGS) entry which is preliminary data.</text>
</comment>